<dbReference type="Pfam" id="PF12833">
    <property type="entry name" value="HTH_18"/>
    <property type="match status" value="1"/>
</dbReference>
<dbReference type="Gene3D" id="1.10.10.60">
    <property type="entry name" value="Homeodomain-like"/>
    <property type="match status" value="1"/>
</dbReference>
<dbReference type="InterPro" id="IPR020449">
    <property type="entry name" value="Tscrpt_reg_AraC-type_HTH"/>
</dbReference>
<dbReference type="SUPFAM" id="SSF46689">
    <property type="entry name" value="Homeodomain-like"/>
    <property type="match status" value="1"/>
</dbReference>
<dbReference type="InterPro" id="IPR009057">
    <property type="entry name" value="Homeodomain-like_sf"/>
</dbReference>
<sequence length="258" mass="27386">MSPDSHATGSVVPEPSFNVIMVGSLTMPGGLRFERHSHPVHQLNWATDGVITVTATGGTWVLPSARALWIPADVEHSTAAIGPAVMRSVYFPPRSCPVDWAEPTVIAVGPLLGELIDHLSRDDLAPDARARAEAVVFDLLEPVSVTTVQLPTPADQRARAVADALRANPADDRDLASWGRVTGASERTLARLFVAGTGMTFGHWRAQNRMCAALPLLAEGTAVGTVARKVGYGTASAFVAAFRRAFGVSPGSYFARPR</sequence>
<dbReference type="Gene3D" id="2.60.120.10">
    <property type="entry name" value="Jelly Rolls"/>
    <property type="match status" value="1"/>
</dbReference>
<keyword evidence="3" id="KW-0804">Transcription</keyword>
<dbReference type="SMART" id="SM00342">
    <property type="entry name" value="HTH_ARAC"/>
    <property type="match status" value="1"/>
</dbReference>
<keyword evidence="2" id="KW-0238">DNA-binding</keyword>
<evidence type="ECO:0000256" key="3">
    <source>
        <dbReference type="ARBA" id="ARBA00023163"/>
    </source>
</evidence>
<dbReference type="PROSITE" id="PS01124">
    <property type="entry name" value="HTH_ARAC_FAMILY_2"/>
    <property type="match status" value="1"/>
</dbReference>
<dbReference type="Pfam" id="PF02311">
    <property type="entry name" value="AraC_binding"/>
    <property type="match status" value="1"/>
</dbReference>
<comment type="caution">
    <text evidence="5">The sequence shown here is derived from an EMBL/GenBank/DDBJ whole genome shotgun (WGS) entry which is preliminary data.</text>
</comment>
<protein>
    <submittedName>
        <fullName evidence="5">Helix-turn-helix domain-containing protein</fullName>
    </submittedName>
</protein>
<dbReference type="PANTHER" id="PTHR11019">
    <property type="entry name" value="HTH-TYPE TRANSCRIPTIONAL REGULATOR NIMR"/>
    <property type="match status" value="1"/>
</dbReference>
<evidence type="ECO:0000256" key="1">
    <source>
        <dbReference type="ARBA" id="ARBA00023015"/>
    </source>
</evidence>
<dbReference type="RefSeq" id="WP_377860028.1">
    <property type="nucleotide sequence ID" value="NZ_JBHLZU010000027.1"/>
</dbReference>
<accession>A0ABV6A6W9</accession>
<dbReference type="InterPro" id="IPR018062">
    <property type="entry name" value="HTH_AraC-typ_CS"/>
</dbReference>
<evidence type="ECO:0000256" key="2">
    <source>
        <dbReference type="ARBA" id="ARBA00023125"/>
    </source>
</evidence>
<gene>
    <name evidence="5" type="ORF">ACFFQA_30920</name>
</gene>
<name>A0ABV6A6W9_9PSEU</name>
<feature type="domain" description="HTH araC/xylS-type" evidence="4">
    <location>
        <begin position="159"/>
        <end position="256"/>
    </location>
</feature>
<evidence type="ECO:0000313" key="6">
    <source>
        <dbReference type="Proteomes" id="UP001589693"/>
    </source>
</evidence>
<dbReference type="InterPro" id="IPR014710">
    <property type="entry name" value="RmlC-like_jellyroll"/>
</dbReference>
<proteinExistence type="predicted"/>
<dbReference type="InterPro" id="IPR018060">
    <property type="entry name" value="HTH_AraC"/>
</dbReference>
<dbReference type="CDD" id="cd06124">
    <property type="entry name" value="cupin_NimR-like_N"/>
    <property type="match status" value="1"/>
</dbReference>
<evidence type="ECO:0000259" key="4">
    <source>
        <dbReference type="PROSITE" id="PS01124"/>
    </source>
</evidence>
<dbReference type="InterPro" id="IPR011051">
    <property type="entry name" value="RmlC_Cupin_sf"/>
</dbReference>
<keyword evidence="1" id="KW-0805">Transcription regulation</keyword>
<dbReference type="Proteomes" id="UP001589693">
    <property type="component" value="Unassembled WGS sequence"/>
</dbReference>
<dbReference type="SUPFAM" id="SSF51182">
    <property type="entry name" value="RmlC-like cupins"/>
    <property type="match status" value="1"/>
</dbReference>
<dbReference type="EMBL" id="JBHLZU010000027">
    <property type="protein sequence ID" value="MFB9908370.1"/>
    <property type="molecule type" value="Genomic_DNA"/>
</dbReference>
<dbReference type="PRINTS" id="PR00032">
    <property type="entry name" value="HTHARAC"/>
</dbReference>
<keyword evidence="6" id="KW-1185">Reference proteome</keyword>
<organism evidence="5 6">
    <name type="scientific">Allokutzneria oryzae</name>
    <dbReference type="NCBI Taxonomy" id="1378989"/>
    <lineage>
        <taxon>Bacteria</taxon>
        <taxon>Bacillati</taxon>
        <taxon>Actinomycetota</taxon>
        <taxon>Actinomycetes</taxon>
        <taxon>Pseudonocardiales</taxon>
        <taxon>Pseudonocardiaceae</taxon>
        <taxon>Allokutzneria</taxon>
    </lineage>
</organism>
<dbReference type="PROSITE" id="PS00041">
    <property type="entry name" value="HTH_ARAC_FAMILY_1"/>
    <property type="match status" value="1"/>
</dbReference>
<reference evidence="5 6" key="1">
    <citation type="submission" date="2024-09" db="EMBL/GenBank/DDBJ databases">
        <authorList>
            <person name="Sun Q."/>
            <person name="Mori K."/>
        </authorList>
    </citation>
    <scope>NUCLEOTIDE SEQUENCE [LARGE SCALE GENOMIC DNA]</scope>
    <source>
        <strain evidence="5 6">TBRC 7907</strain>
    </source>
</reference>
<evidence type="ECO:0000313" key="5">
    <source>
        <dbReference type="EMBL" id="MFB9908370.1"/>
    </source>
</evidence>
<dbReference type="InterPro" id="IPR003313">
    <property type="entry name" value="AraC-bd"/>
</dbReference>
<dbReference type="PANTHER" id="PTHR11019:SF199">
    <property type="entry name" value="HTH-TYPE TRANSCRIPTIONAL REGULATOR NIMR"/>
    <property type="match status" value="1"/>
</dbReference>